<evidence type="ECO:0000313" key="5">
    <source>
        <dbReference type="Proteomes" id="UP000076794"/>
    </source>
</evidence>
<dbReference type="AlphaFoldDB" id="A0A168FNT0"/>
<feature type="transmembrane region" description="Helical" evidence="2">
    <location>
        <begin position="314"/>
        <end position="334"/>
    </location>
</feature>
<feature type="signal peptide" evidence="3">
    <location>
        <begin position="1"/>
        <end position="24"/>
    </location>
</feature>
<sequence length="370" mass="36349">MRTRLTRALALAALVAAGAGAASALPAAASAVAAVVVPAAAADDLTWALAPGAGPRPDAAAVGATGRDRANYAYVVDPGDEVRDTLVVTNRSTTPLDLTAYATDALTTRDGGLDLLPAGTEPTDLGSWLTLDVPGGELLIPAGASVRVPFVLAVPDDASPGDHAGGVVTSLTQTVGDGALAVDRRLALRVHARVSGALSPGLEVRDVTVRSTTGVNPLAPATTTVTYTLANTGDARIVATEAVTVAGPGGSAPQQAAAELGELLPGAEVDRTVEVAGVRPLLRVAADVRVDGAVVGIGGGGATSAAGTDAGWSVPWAALAVLVLVVAGVVTWFVRRPLAPEPAPAAAAEPPAGSTGSVGEHGSTTSSARA</sequence>
<proteinExistence type="predicted"/>
<dbReference type="RefSeq" id="WP_068203370.1">
    <property type="nucleotide sequence ID" value="NZ_CP014209.1"/>
</dbReference>
<keyword evidence="3" id="KW-0732">Signal</keyword>
<keyword evidence="2" id="KW-0812">Transmembrane</keyword>
<dbReference type="InterPro" id="IPR006311">
    <property type="entry name" value="TAT_signal"/>
</dbReference>
<dbReference type="KEGG" id="ido:I598_2682"/>
<reference evidence="4 5" key="1">
    <citation type="submission" date="2016-01" db="EMBL/GenBank/DDBJ databases">
        <title>Complete genome sequence of a soil Actinobacterium, Isoptericola dokdonensis DS-3.</title>
        <authorList>
            <person name="Kwon S.-K."/>
            <person name="Kim J.F."/>
        </authorList>
    </citation>
    <scope>NUCLEOTIDE SEQUENCE [LARGE SCALE GENOMIC DNA]</scope>
    <source>
        <strain evidence="4 5">DS-3</strain>
    </source>
</reference>
<dbReference type="EMBL" id="CP014209">
    <property type="protein sequence ID" value="ANC32211.1"/>
    <property type="molecule type" value="Genomic_DNA"/>
</dbReference>
<name>A0A168FNT0_9MICO</name>
<protein>
    <recommendedName>
        <fullName evidence="6">DUF916 domain-containing protein</fullName>
    </recommendedName>
</protein>
<keyword evidence="5" id="KW-1185">Reference proteome</keyword>
<evidence type="ECO:0000256" key="1">
    <source>
        <dbReference type="SAM" id="MobiDB-lite"/>
    </source>
</evidence>
<evidence type="ECO:0000256" key="3">
    <source>
        <dbReference type="SAM" id="SignalP"/>
    </source>
</evidence>
<evidence type="ECO:0008006" key="6">
    <source>
        <dbReference type="Google" id="ProtNLM"/>
    </source>
</evidence>
<keyword evidence="2" id="KW-1133">Transmembrane helix</keyword>
<organism evidence="4 5">
    <name type="scientific">Isoptericola dokdonensis DS-3</name>
    <dbReference type="NCBI Taxonomy" id="1300344"/>
    <lineage>
        <taxon>Bacteria</taxon>
        <taxon>Bacillati</taxon>
        <taxon>Actinomycetota</taxon>
        <taxon>Actinomycetes</taxon>
        <taxon>Micrococcales</taxon>
        <taxon>Promicromonosporaceae</taxon>
        <taxon>Isoptericola</taxon>
    </lineage>
</organism>
<dbReference type="Proteomes" id="UP000076794">
    <property type="component" value="Chromosome"/>
</dbReference>
<feature type="region of interest" description="Disordered" evidence="1">
    <location>
        <begin position="342"/>
        <end position="370"/>
    </location>
</feature>
<feature type="chain" id="PRO_5039713614" description="DUF916 domain-containing protein" evidence="3">
    <location>
        <begin position="25"/>
        <end position="370"/>
    </location>
</feature>
<accession>A0A168FNT0</accession>
<evidence type="ECO:0000313" key="4">
    <source>
        <dbReference type="EMBL" id="ANC32211.1"/>
    </source>
</evidence>
<gene>
    <name evidence="4" type="ORF">I598_2682</name>
</gene>
<dbReference type="PATRIC" id="fig|1300344.3.peg.2695"/>
<feature type="compositionally biased region" description="Polar residues" evidence="1">
    <location>
        <begin position="354"/>
        <end position="370"/>
    </location>
</feature>
<evidence type="ECO:0000256" key="2">
    <source>
        <dbReference type="SAM" id="Phobius"/>
    </source>
</evidence>
<dbReference type="STRING" id="1300344.I598_2682"/>
<dbReference type="PROSITE" id="PS51318">
    <property type="entry name" value="TAT"/>
    <property type="match status" value="1"/>
</dbReference>
<keyword evidence="2" id="KW-0472">Membrane</keyword>